<comment type="caution">
    <text evidence="1">The sequence shown here is derived from an EMBL/GenBank/DDBJ whole genome shotgun (WGS) entry which is preliminary data.</text>
</comment>
<evidence type="ECO:0000313" key="2">
    <source>
        <dbReference type="Proteomes" id="UP000290261"/>
    </source>
</evidence>
<dbReference type="AlphaFoldDB" id="A0A444VRX6"/>
<sequence length="87" mass="10257">MNDPIHFFCTKAYPMKKNHITNRYKKGDLVYAKVRPCVTLVVRLYVRKVYYCAIHNDPTANELVYFDSELRPYLGNLSIVKCQQQIV</sequence>
<reference evidence="1 2" key="1">
    <citation type="submission" date="2014-04" db="EMBL/GenBank/DDBJ databases">
        <title>Whole genome of Muricauda olearia.</title>
        <authorList>
            <person name="Zhang X.-H."/>
            <person name="Tang K."/>
        </authorList>
    </citation>
    <scope>NUCLEOTIDE SEQUENCE [LARGE SCALE GENOMIC DNA]</scope>
    <source>
        <strain evidence="1 2">Th120</strain>
    </source>
</reference>
<proteinExistence type="predicted"/>
<accession>A0A444VRX6</accession>
<evidence type="ECO:0000313" key="1">
    <source>
        <dbReference type="EMBL" id="RYC53466.1"/>
    </source>
</evidence>
<keyword evidence="2" id="KW-1185">Reference proteome</keyword>
<dbReference type="EMBL" id="JJMP01000001">
    <property type="protein sequence ID" value="RYC53466.1"/>
    <property type="molecule type" value="Genomic_DNA"/>
</dbReference>
<dbReference type="Proteomes" id="UP000290261">
    <property type="component" value="Unassembled WGS sequence"/>
</dbReference>
<organism evidence="1 2">
    <name type="scientific">Flagellimonas olearia</name>
    <dbReference type="NCBI Taxonomy" id="552546"/>
    <lineage>
        <taxon>Bacteria</taxon>
        <taxon>Pseudomonadati</taxon>
        <taxon>Bacteroidota</taxon>
        <taxon>Flavobacteriia</taxon>
        <taxon>Flavobacteriales</taxon>
        <taxon>Flavobacteriaceae</taxon>
        <taxon>Flagellimonas</taxon>
    </lineage>
</organism>
<gene>
    <name evidence="1" type="ORF">DN53_04435</name>
</gene>
<name>A0A444VRX6_9FLAO</name>
<protein>
    <submittedName>
        <fullName evidence="1">Uncharacterized protein</fullName>
    </submittedName>
</protein>